<name>A0AAE1YQZ7_9LAMI</name>
<accession>A0AAE1YQZ7</accession>
<keyword evidence="5" id="KW-0539">Nucleus</keyword>
<dbReference type="GO" id="GO:0009736">
    <property type="term" value="P:cytokinin-activated signaling pathway"/>
    <property type="evidence" value="ECO:0007669"/>
    <property type="project" value="UniProtKB-KW"/>
</dbReference>
<organism evidence="8 9">
    <name type="scientific">Sesamum alatum</name>
    <dbReference type="NCBI Taxonomy" id="300844"/>
    <lineage>
        <taxon>Eukaryota</taxon>
        <taxon>Viridiplantae</taxon>
        <taxon>Streptophyta</taxon>
        <taxon>Embryophyta</taxon>
        <taxon>Tracheophyta</taxon>
        <taxon>Spermatophyta</taxon>
        <taxon>Magnoliopsida</taxon>
        <taxon>eudicotyledons</taxon>
        <taxon>Gunneridae</taxon>
        <taxon>Pentapetalae</taxon>
        <taxon>asterids</taxon>
        <taxon>lamiids</taxon>
        <taxon>Lamiales</taxon>
        <taxon>Pedaliaceae</taxon>
        <taxon>Sesamum</taxon>
    </lineage>
</organism>
<comment type="similarity">
    <text evidence="6">Belongs to the SOFL plant protein family.</text>
</comment>
<evidence type="ECO:0000313" key="8">
    <source>
        <dbReference type="EMBL" id="KAK4434348.1"/>
    </source>
</evidence>
<keyword evidence="3" id="KW-0203">Cytokinin biosynthesis</keyword>
<dbReference type="GO" id="GO:0005737">
    <property type="term" value="C:cytoplasm"/>
    <property type="evidence" value="ECO:0007669"/>
    <property type="project" value="UniProtKB-SubCell"/>
</dbReference>
<reference evidence="8" key="2">
    <citation type="journal article" date="2024" name="Plant">
        <title>Genomic evolution and insights into agronomic trait innovations of Sesamum species.</title>
        <authorList>
            <person name="Miao H."/>
            <person name="Wang L."/>
            <person name="Qu L."/>
            <person name="Liu H."/>
            <person name="Sun Y."/>
            <person name="Le M."/>
            <person name="Wang Q."/>
            <person name="Wei S."/>
            <person name="Zheng Y."/>
            <person name="Lin W."/>
            <person name="Duan Y."/>
            <person name="Cao H."/>
            <person name="Xiong S."/>
            <person name="Wang X."/>
            <person name="Wei L."/>
            <person name="Li C."/>
            <person name="Ma Q."/>
            <person name="Ju M."/>
            <person name="Zhao R."/>
            <person name="Li G."/>
            <person name="Mu C."/>
            <person name="Tian Q."/>
            <person name="Mei H."/>
            <person name="Zhang T."/>
            <person name="Gao T."/>
            <person name="Zhang H."/>
        </authorList>
    </citation>
    <scope>NUCLEOTIDE SEQUENCE</scope>
    <source>
        <strain evidence="8">3651</strain>
    </source>
</reference>
<evidence type="ECO:0000256" key="2">
    <source>
        <dbReference type="ARBA" id="ARBA00022490"/>
    </source>
</evidence>
<dbReference type="PANTHER" id="PTHR33347:SF34">
    <property type="entry name" value="PROTEIN SOB FIVE-LIKE 6"/>
    <property type="match status" value="1"/>
</dbReference>
<feature type="compositionally biased region" description="Basic residues" evidence="7">
    <location>
        <begin position="98"/>
        <end position="108"/>
    </location>
</feature>
<protein>
    <submittedName>
        <fullName evidence="8">Uncharacterized protein</fullName>
    </submittedName>
</protein>
<dbReference type="AlphaFoldDB" id="A0AAE1YQZ7"/>
<feature type="compositionally biased region" description="Polar residues" evidence="7">
    <location>
        <begin position="127"/>
        <end position="136"/>
    </location>
</feature>
<evidence type="ECO:0000256" key="4">
    <source>
        <dbReference type="ARBA" id="ARBA00022864"/>
    </source>
</evidence>
<reference evidence="8" key="1">
    <citation type="submission" date="2020-06" db="EMBL/GenBank/DDBJ databases">
        <authorList>
            <person name="Li T."/>
            <person name="Hu X."/>
            <person name="Zhang T."/>
            <person name="Song X."/>
            <person name="Zhang H."/>
            <person name="Dai N."/>
            <person name="Sheng W."/>
            <person name="Hou X."/>
            <person name="Wei L."/>
        </authorList>
    </citation>
    <scope>NUCLEOTIDE SEQUENCE</scope>
    <source>
        <strain evidence="8">3651</strain>
        <tissue evidence="8">Leaf</tissue>
    </source>
</reference>
<gene>
    <name evidence="8" type="ORF">Salat_0597600</name>
</gene>
<feature type="region of interest" description="Disordered" evidence="7">
    <location>
        <begin position="47"/>
        <end position="171"/>
    </location>
</feature>
<evidence type="ECO:0000256" key="1">
    <source>
        <dbReference type="ARBA" id="ARBA00004496"/>
    </source>
</evidence>
<dbReference type="Proteomes" id="UP001293254">
    <property type="component" value="Unassembled WGS sequence"/>
</dbReference>
<evidence type="ECO:0000256" key="5">
    <source>
        <dbReference type="ARBA" id="ARBA00023242"/>
    </source>
</evidence>
<keyword evidence="9" id="KW-1185">Reference proteome</keyword>
<dbReference type="InterPro" id="IPR044670">
    <property type="entry name" value="SOFL"/>
</dbReference>
<evidence type="ECO:0000313" key="9">
    <source>
        <dbReference type="Proteomes" id="UP001293254"/>
    </source>
</evidence>
<comment type="subcellular location">
    <subcellularLocation>
        <location evidence="1">Cytoplasm</location>
    </subcellularLocation>
</comment>
<keyword evidence="4" id="KW-0932">Cytokinin signaling pathway</keyword>
<evidence type="ECO:0000256" key="6">
    <source>
        <dbReference type="ARBA" id="ARBA00024199"/>
    </source>
</evidence>
<sequence>MSNSECSSRCESGWTMYLDQHSYSTDPYSRGYHVDKYEDKGVYVNYDDQEDEDLSMVSDASSGPPHFNDYENCAVDTQFYGYSPPVSEDKKKNNNKQQKSKSKERKQKNLCLDDTASSPGNVPPSGSHYSVQQEGFSSAHFEGESRTKKHLGFFRSSTKGKSGSLLGRKRQ</sequence>
<evidence type="ECO:0000256" key="3">
    <source>
        <dbReference type="ARBA" id="ARBA00022712"/>
    </source>
</evidence>
<dbReference type="GO" id="GO:0009691">
    <property type="term" value="P:cytokinin biosynthetic process"/>
    <property type="evidence" value="ECO:0007669"/>
    <property type="project" value="UniProtKB-KW"/>
</dbReference>
<comment type="caution">
    <text evidence="8">The sequence shown here is derived from an EMBL/GenBank/DDBJ whole genome shotgun (WGS) entry which is preliminary data.</text>
</comment>
<feature type="compositionally biased region" description="Low complexity" evidence="7">
    <location>
        <begin position="155"/>
        <end position="171"/>
    </location>
</feature>
<dbReference type="EMBL" id="JACGWO010000002">
    <property type="protein sequence ID" value="KAK4434348.1"/>
    <property type="molecule type" value="Genomic_DNA"/>
</dbReference>
<keyword evidence="2" id="KW-0963">Cytoplasm</keyword>
<proteinExistence type="inferred from homology"/>
<evidence type="ECO:0000256" key="7">
    <source>
        <dbReference type="SAM" id="MobiDB-lite"/>
    </source>
</evidence>
<dbReference type="PANTHER" id="PTHR33347">
    <property type="entry name" value="OSJNBA0091C07.3 PROTEIN"/>
    <property type="match status" value="1"/>
</dbReference>